<evidence type="ECO:0000313" key="2">
    <source>
        <dbReference type="Proteomes" id="UP000197138"/>
    </source>
</evidence>
<dbReference type="Gene3D" id="3.80.10.10">
    <property type="entry name" value="Ribonuclease Inhibitor"/>
    <property type="match status" value="1"/>
</dbReference>
<dbReference type="Proteomes" id="UP000197138">
    <property type="component" value="Unassembled WGS sequence"/>
</dbReference>
<proteinExistence type="predicted"/>
<dbReference type="SUPFAM" id="SSF52058">
    <property type="entry name" value="L domain-like"/>
    <property type="match status" value="1"/>
</dbReference>
<dbReference type="InterPro" id="IPR032675">
    <property type="entry name" value="LRR_dom_sf"/>
</dbReference>
<protein>
    <submittedName>
        <fullName evidence="1">Uncharacterized protein</fullName>
    </submittedName>
</protein>
<name>A0A218W598_PUNGR</name>
<sequence>MSELVSLQLKGSKIRKLPSSIGKLAKLCRLSAPIAEESFSLQKQACGFGIQGIENLTNLEYLVLGCMGLKCIPQFPSTLRELEPCYVTTEMEFPDFSNLKKLCRIEFEYCSLKEEQAGRSLRQPEELNERRL</sequence>
<evidence type="ECO:0000313" key="1">
    <source>
        <dbReference type="EMBL" id="OWM68027.1"/>
    </source>
</evidence>
<dbReference type="AlphaFoldDB" id="A0A218W598"/>
<comment type="caution">
    <text evidence="1">The sequence shown here is derived from an EMBL/GenBank/DDBJ whole genome shotgun (WGS) entry which is preliminary data.</text>
</comment>
<organism evidence="1 2">
    <name type="scientific">Punica granatum</name>
    <name type="common">Pomegranate</name>
    <dbReference type="NCBI Taxonomy" id="22663"/>
    <lineage>
        <taxon>Eukaryota</taxon>
        <taxon>Viridiplantae</taxon>
        <taxon>Streptophyta</taxon>
        <taxon>Embryophyta</taxon>
        <taxon>Tracheophyta</taxon>
        <taxon>Spermatophyta</taxon>
        <taxon>Magnoliopsida</taxon>
        <taxon>eudicotyledons</taxon>
        <taxon>Gunneridae</taxon>
        <taxon>Pentapetalae</taxon>
        <taxon>rosids</taxon>
        <taxon>malvids</taxon>
        <taxon>Myrtales</taxon>
        <taxon>Lythraceae</taxon>
        <taxon>Punica</taxon>
    </lineage>
</organism>
<accession>A0A218W598</accession>
<dbReference type="EMBL" id="MTKT01005369">
    <property type="protein sequence ID" value="OWM68027.1"/>
    <property type="molecule type" value="Genomic_DNA"/>
</dbReference>
<gene>
    <name evidence="1" type="ORF">CDL15_Pgr017595</name>
</gene>
<reference evidence="2" key="1">
    <citation type="journal article" date="2017" name="Plant J.">
        <title>The pomegranate (Punica granatum L.) genome and the genomics of punicalagin biosynthesis.</title>
        <authorList>
            <person name="Qin G."/>
            <person name="Xu C."/>
            <person name="Ming R."/>
            <person name="Tang H."/>
            <person name="Guyot R."/>
            <person name="Kramer E.M."/>
            <person name="Hu Y."/>
            <person name="Yi X."/>
            <person name="Qi Y."/>
            <person name="Xu X."/>
            <person name="Gao Z."/>
            <person name="Pan H."/>
            <person name="Jian J."/>
            <person name="Tian Y."/>
            <person name="Yue Z."/>
            <person name="Xu Y."/>
        </authorList>
    </citation>
    <scope>NUCLEOTIDE SEQUENCE [LARGE SCALE GENOMIC DNA]</scope>
    <source>
        <strain evidence="2">cv. Dabenzi</strain>
    </source>
</reference>